<dbReference type="PATRIC" id="fig|1365248.3.peg.2364"/>
<evidence type="ECO:0000256" key="1">
    <source>
        <dbReference type="SAM" id="Phobius"/>
    </source>
</evidence>
<sequence length="281" mass="30911">MTQRIVIKTKMTEAKSQPRRIETVGYQYHWRRIISAVCVASFGVTALSYGVFTSVYADEAQTPMNVPISTVAMPSSDMIESAPMAEGSVQSTHIVDSAPAADALTVQAEKVVEVTQETVGLEKSAPTVALEEQIPTEPRITAPQNALPSQTQFAADAQVASVALNAKVDTSHISRAVLTSGIENREPINVLKHLVEPSRFQEKLYFFTEIKGLQGEVVQHLWFHQDQLMADITLPVSTPRYRTYSSKNIMPSQTGEWRVEVITQGGQLLAQKSFRILAKAP</sequence>
<feature type="transmembrane region" description="Helical" evidence="1">
    <location>
        <begin position="33"/>
        <end position="57"/>
    </location>
</feature>
<dbReference type="RefSeq" id="WP_063367991.1">
    <property type="nucleotide sequence ID" value="NZ_AUYC01000028.1"/>
</dbReference>
<evidence type="ECO:0000259" key="2">
    <source>
        <dbReference type="Pfam" id="PF11141"/>
    </source>
</evidence>
<organism evidence="3 4">
    <name type="scientific">Pseudoalteromonas luteoviolacea CPMOR-1</name>
    <dbReference type="NCBI Taxonomy" id="1365248"/>
    <lineage>
        <taxon>Bacteria</taxon>
        <taxon>Pseudomonadati</taxon>
        <taxon>Pseudomonadota</taxon>
        <taxon>Gammaproteobacteria</taxon>
        <taxon>Alteromonadales</taxon>
        <taxon>Pseudoalteromonadaceae</taxon>
        <taxon>Pseudoalteromonas</taxon>
    </lineage>
</organism>
<dbReference type="InterPro" id="IPR022606">
    <property type="entry name" value="DUF2914"/>
</dbReference>
<proteinExistence type="predicted"/>
<keyword evidence="1" id="KW-1133">Transmembrane helix</keyword>
<evidence type="ECO:0000313" key="4">
    <source>
        <dbReference type="Proteomes" id="UP000076486"/>
    </source>
</evidence>
<comment type="caution">
    <text evidence="3">The sequence shown here is derived from an EMBL/GenBank/DDBJ whole genome shotgun (WGS) entry which is preliminary data.</text>
</comment>
<feature type="domain" description="DUF2914" evidence="2">
    <location>
        <begin position="217"/>
        <end position="276"/>
    </location>
</feature>
<dbReference type="Pfam" id="PF11141">
    <property type="entry name" value="DUF2914"/>
    <property type="match status" value="1"/>
</dbReference>
<protein>
    <recommendedName>
        <fullName evidence="2">DUF2914 domain-containing protein</fullName>
    </recommendedName>
</protein>
<keyword evidence="1" id="KW-0472">Membrane</keyword>
<keyword evidence="1" id="KW-0812">Transmembrane</keyword>
<dbReference type="EMBL" id="AUYC01000028">
    <property type="protein sequence ID" value="KZN63171.1"/>
    <property type="molecule type" value="Genomic_DNA"/>
</dbReference>
<name>A0A167KRP8_9GAMM</name>
<dbReference type="AlphaFoldDB" id="A0A167KRP8"/>
<gene>
    <name evidence="3" type="ORF">N473_17225</name>
</gene>
<reference evidence="3 4" key="1">
    <citation type="submission" date="2013-07" db="EMBL/GenBank/DDBJ databases">
        <title>Comparative Genomic and Metabolomic Analysis of Twelve Strains of Pseudoalteromonas luteoviolacea.</title>
        <authorList>
            <person name="Vynne N.G."/>
            <person name="Mansson M."/>
            <person name="Gram L."/>
        </authorList>
    </citation>
    <scope>NUCLEOTIDE SEQUENCE [LARGE SCALE GENOMIC DNA]</scope>
    <source>
        <strain evidence="3 4">CPMOR-1</strain>
    </source>
</reference>
<evidence type="ECO:0000313" key="3">
    <source>
        <dbReference type="EMBL" id="KZN63171.1"/>
    </source>
</evidence>
<dbReference type="Proteomes" id="UP000076486">
    <property type="component" value="Unassembled WGS sequence"/>
</dbReference>
<accession>A0A167KRP8</accession>